<organism evidence="1 2">
    <name type="scientific">Pseudolysinimonas kribbensis</name>
    <dbReference type="NCBI Taxonomy" id="433641"/>
    <lineage>
        <taxon>Bacteria</taxon>
        <taxon>Bacillati</taxon>
        <taxon>Actinomycetota</taxon>
        <taxon>Actinomycetes</taxon>
        <taxon>Micrococcales</taxon>
        <taxon>Microbacteriaceae</taxon>
        <taxon>Pseudolysinimonas</taxon>
    </lineage>
</organism>
<name>A0ABQ6K6F4_9MICO</name>
<dbReference type="RefSeq" id="WP_284254846.1">
    <property type="nucleotide sequence ID" value="NZ_BAAAQO010000004.1"/>
</dbReference>
<accession>A0ABQ6K6F4</accession>
<comment type="caution">
    <text evidence="1">The sequence shown here is derived from an EMBL/GenBank/DDBJ whole genome shotgun (WGS) entry which is preliminary data.</text>
</comment>
<dbReference type="Proteomes" id="UP001157034">
    <property type="component" value="Unassembled WGS sequence"/>
</dbReference>
<dbReference type="EMBL" id="BSVB01000001">
    <property type="protein sequence ID" value="GMA96223.1"/>
    <property type="molecule type" value="Genomic_DNA"/>
</dbReference>
<sequence length="113" mass="12320">MADAQPEQPRPTRIDMNLQPTEEVGVFADFANVWNTPNTFVLDFLSVKEPPHPAMTPEGPDPDGPTVVDARVAARVRIPSEQVGPLIQALQTQLNGWLAAQGRNDPPDNWLGA</sequence>
<evidence type="ECO:0008006" key="3">
    <source>
        <dbReference type="Google" id="ProtNLM"/>
    </source>
</evidence>
<proteinExistence type="predicted"/>
<protein>
    <recommendedName>
        <fullName evidence="3">DUF3467 domain-containing protein</fullName>
    </recommendedName>
</protein>
<reference evidence="2" key="1">
    <citation type="journal article" date="2019" name="Int. J. Syst. Evol. Microbiol.">
        <title>The Global Catalogue of Microorganisms (GCM) 10K type strain sequencing project: providing services to taxonomists for standard genome sequencing and annotation.</title>
        <authorList>
            <consortium name="The Broad Institute Genomics Platform"/>
            <consortium name="The Broad Institute Genome Sequencing Center for Infectious Disease"/>
            <person name="Wu L."/>
            <person name="Ma J."/>
        </authorList>
    </citation>
    <scope>NUCLEOTIDE SEQUENCE [LARGE SCALE GENOMIC DNA]</scope>
    <source>
        <strain evidence="2">NBRC 108894</strain>
    </source>
</reference>
<evidence type="ECO:0000313" key="2">
    <source>
        <dbReference type="Proteomes" id="UP001157034"/>
    </source>
</evidence>
<keyword evidence="2" id="KW-1185">Reference proteome</keyword>
<evidence type="ECO:0000313" key="1">
    <source>
        <dbReference type="EMBL" id="GMA96223.1"/>
    </source>
</evidence>
<gene>
    <name evidence="1" type="ORF">GCM10025881_30470</name>
</gene>